<evidence type="ECO:0000256" key="1">
    <source>
        <dbReference type="SAM" id="MobiDB-lite"/>
    </source>
</evidence>
<keyword evidence="2" id="KW-0812">Transmembrane</keyword>
<dbReference type="InParanoid" id="A0A6L2PJ78"/>
<keyword evidence="4" id="KW-1185">Reference proteome</keyword>
<proteinExistence type="predicted"/>
<dbReference type="Proteomes" id="UP000502823">
    <property type="component" value="Unassembled WGS sequence"/>
</dbReference>
<keyword evidence="2" id="KW-1133">Transmembrane helix</keyword>
<comment type="caution">
    <text evidence="3">The sequence shown here is derived from an EMBL/GenBank/DDBJ whole genome shotgun (WGS) entry which is preliminary data.</text>
</comment>
<feature type="region of interest" description="Disordered" evidence="1">
    <location>
        <begin position="1"/>
        <end position="24"/>
    </location>
</feature>
<reference evidence="4" key="1">
    <citation type="submission" date="2020-01" db="EMBL/GenBank/DDBJ databases">
        <title>Draft genome sequence of the Termite Coptotermes fromosanus.</title>
        <authorList>
            <person name="Itakura S."/>
            <person name="Yosikawa Y."/>
            <person name="Umezawa K."/>
        </authorList>
    </citation>
    <scope>NUCLEOTIDE SEQUENCE [LARGE SCALE GENOMIC DNA]</scope>
</reference>
<feature type="transmembrane region" description="Helical" evidence="2">
    <location>
        <begin position="76"/>
        <end position="95"/>
    </location>
</feature>
<name>A0A6L2PJ78_COPFO</name>
<organism evidence="3 4">
    <name type="scientific">Coptotermes formosanus</name>
    <name type="common">Formosan subterranean termite</name>
    <dbReference type="NCBI Taxonomy" id="36987"/>
    <lineage>
        <taxon>Eukaryota</taxon>
        <taxon>Metazoa</taxon>
        <taxon>Ecdysozoa</taxon>
        <taxon>Arthropoda</taxon>
        <taxon>Hexapoda</taxon>
        <taxon>Insecta</taxon>
        <taxon>Pterygota</taxon>
        <taxon>Neoptera</taxon>
        <taxon>Polyneoptera</taxon>
        <taxon>Dictyoptera</taxon>
        <taxon>Blattodea</taxon>
        <taxon>Blattoidea</taxon>
        <taxon>Termitoidae</taxon>
        <taxon>Rhinotermitidae</taxon>
        <taxon>Coptotermes</taxon>
    </lineage>
</organism>
<dbReference type="AlphaFoldDB" id="A0A6L2PJ78"/>
<accession>A0A6L2PJ78</accession>
<evidence type="ECO:0000313" key="3">
    <source>
        <dbReference type="EMBL" id="GFG30097.1"/>
    </source>
</evidence>
<feature type="compositionally biased region" description="Basic and acidic residues" evidence="1">
    <location>
        <begin position="1"/>
        <end position="13"/>
    </location>
</feature>
<dbReference type="EMBL" id="BLKM01007242">
    <property type="protein sequence ID" value="GFG30097.1"/>
    <property type="molecule type" value="Genomic_DNA"/>
</dbReference>
<dbReference type="OrthoDB" id="8191931at2759"/>
<keyword evidence="2" id="KW-0472">Membrane</keyword>
<protein>
    <submittedName>
        <fullName evidence="3">Uncharacterized protein</fullName>
    </submittedName>
</protein>
<sequence length="101" mass="10991">MDNAGFEKDRRSTVEMGEVSSSAPDASVAVVNGNGVPGCTDACLALHQQHQQNLQHYQKSTTPRPPDSPWDRLKTIFLVAIVTSLIAWVLVYTLLSQLAVV</sequence>
<evidence type="ECO:0000256" key="2">
    <source>
        <dbReference type="SAM" id="Phobius"/>
    </source>
</evidence>
<gene>
    <name evidence="3" type="ORF">Cfor_07754</name>
</gene>
<evidence type="ECO:0000313" key="4">
    <source>
        <dbReference type="Proteomes" id="UP000502823"/>
    </source>
</evidence>